<dbReference type="Gene3D" id="1.10.290.10">
    <property type="entry name" value="Topoisomerase I, domain 4"/>
    <property type="match status" value="1"/>
</dbReference>
<dbReference type="CDD" id="cd03362">
    <property type="entry name" value="TOPRIM_TopoIA_TopoIII"/>
    <property type="match status" value="1"/>
</dbReference>
<evidence type="ECO:0000259" key="13">
    <source>
        <dbReference type="PROSITE" id="PS50880"/>
    </source>
</evidence>
<dbReference type="GO" id="GO:0006265">
    <property type="term" value="P:DNA topological change"/>
    <property type="evidence" value="ECO:0007669"/>
    <property type="project" value="InterPro"/>
</dbReference>
<keyword evidence="7 15" id="KW-0413">Isomerase</keyword>
<keyword evidence="6" id="KW-0238">DNA-binding</keyword>
<evidence type="ECO:0000256" key="12">
    <source>
        <dbReference type="SAM" id="MobiDB-lite"/>
    </source>
</evidence>
<dbReference type="InterPro" id="IPR013826">
    <property type="entry name" value="Topo_IA_cen_sub3"/>
</dbReference>
<protein>
    <recommendedName>
        <fullName evidence="3">DNA topoisomerase</fullName>
        <ecNumber evidence="3">5.6.2.1</ecNumber>
    </recommendedName>
    <alternativeName>
        <fullName evidence="11">Omega-protein</fullName>
    </alternativeName>
    <alternativeName>
        <fullName evidence="10">Relaxing enzyme</fullName>
    </alternativeName>
    <alternativeName>
        <fullName evidence="8">Swivelase</fullName>
    </alternativeName>
    <alternativeName>
        <fullName evidence="9">Untwisting enzyme</fullName>
    </alternativeName>
</protein>
<feature type="compositionally biased region" description="Basic residues" evidence="12">
    <location>
        <begin position="846"/>
        <end position="882"/>
    </location>
</feature>
<dbReference type="SMART" id="SM00493">
    <property type="entry name" value="TOPRIM"/>
    <property type="match status" value="1"/>
</dbReference>
<dbReference type="NCBIfam" id="TIGR01056">
    <property type="entry name" value="topB"/>
    <property type="match status" value="1"/>
</dbReference>
<comment type="catalytic activity">
    <reaction evidence="1">
        <text>ATP-independent breakage of single-stranded DNA, followed by passage and rejoining.</text>
        <dbReference type="EC" id="5.6.2.1"/>
    </reaction>
</comment>
<dbReference type="SMART" id="SM00436">
    <property type="entry name" value="TOP1Bc"/>
    <property type="match status" value="1"/>
</dbReference>
<evidence type="ECO:0000313" key="15">
    <source>
        <dbReference type="EMBL" id="QDU64205.1"/>
    </source>
</evidence>
<dbReference type="AlphaFoldDB" id="A0A518BB48"/>
<evidence type="ECO:0000256" key="7">
    <source>
        <dbReference type="ARBA" id="ARBA00023235"/>
    </source>
</evidence>
<dbReference type="NCBIfam" id="NF005829">
    <property type="entry name" value="PRK07726.1"/>
    <property type="match status" value="1"/>
</dbReference>
<dbReference type="SUPFAM" id="SSF56712">
    <property type="entry name" value="Prokaryotic type I DNA topoisomerase"/>
    <property type="match status" value="1"/>
</dbReference>
<dbReference type="Gene3D" id="2.70.20.10">
    <property type="entry name" value="Topoisomerase I, domain 3"/>
    <property type="match status" value="1"/>
</dbReference>
<dbReference type="Gene3D" id="3.40.50.140">
    <property type="match status" value="1"/>
</dbReference>
<dbReference type="Pfam" id="PF13342">
    <property type="entry name" value="Toprim_Crpt"/>
    <property type="match status" value="2"/>
</dbReference>
<dbReference type="InterPro" id="IPR023405">
    <property type="entry name" value="Topo_IA_core_domain"/>
</dbReference>
<evidence type="ECO:0000256" key="9">
    <source>
        <dbReference type="ARBA" id="ARBA00031985"/>
    </source>
</evidence>
<dbReference type="Gene3D" id="1.10.460.10">
    <property type="entry name" value="Topoisomerase I, domain 2"/>
    <property type="match status" value="1"/>
</dbReference>
<dbReference type="InterPro" id="IPR013825">
    <property type="entry name" value="Topo_IA_cen_sub2"/>
</dbReference>
<evidence type="ECO:0000256" key="10">
    <source>
        <dbReference type="ARBA" id="ARBA00032235"/>
    </source>
</evidence>
<dbReference type="GO" id="GO:0046872">
    <property type="term" value="F:metal ion binding"/>
    <property type="evidence" value="ECO:0007669"/>
    <property type="project" value="UniProtKB-KW"/>
</dbReference>
<evidence type="ECO:0000256" key="8">
    <source>
        <dbReference type="ARBA" id="ARBA00030003"/>
    </source>
</evidence>
<accession>A0A518BB48</accession>
<dbReference type="Pfam" id="PF01131">
    <property type="entry name" value="Topoisom_bac"/>
    <property type="match status" value="1"/>
</dbReference>
<evidence type="ECO:0000256" key="5">
    <source>
        <dbReference type="ARBA" id="ARBA00023029"/>
    </source>
</evidence>
<comment type="similarity">
    <text evidence="2">Belongs to the type IA topoisomerase family.</text>
</comment>
<dbReference type="Proteomes" id="UP000317093">
    <property type="component" value="Chromosome"/>
</dbReference>
<name>A0A518BB48_9BACT</name>
<feature type="compositionally biased region" description="Polar residues" evidence="12">
    <location>
        <begin position="885"/>
        <end position="894"/>
    </location>
</feature>
<keyword evidence="5" id="KW-0799">Topoisomerase</keyword>
<dbReference type="GO" id="GO:0006281">
    <property type="term" value="P:DNA repair"/>
    <property type="evidence" value="ECO:0007669"/>
    <property type="project" value="TreeGrafter"/>
</dbReference>
<dbReference type="InterPro" id="IPR005738">
    <property type="entry name" value="TopoIII"/>
</dbReference>
<dbReference type="InterPro" id="IPR013497">
    <property type="entry name" value="Topo_IA_cen"/>
</dbReference>
<evidence type="ECO:0000259" key="14">
    <source>
        <dbReference type="PROSITE" id="PS52039"/>
    </source>
</evidence>
<dbReference type="PANTHER" id="PTHR11390">
    <property type="entry name" value="PROKARYOTIC DNA TOPOISOMERASE"/>
    <property type="match status" value="1"/>
</dbReference>
<dbReference type="PRINTS" id="PR00417">
    <property type="entry name" value="PRTPISMRASEI"/>
</dbReference>
<dbReference type="Pfam" id="PF01751">
    <property type="entry name" value="Toprim"/>
    <property type="match status" value="1"/>
</dbReference>
<evidence type="ECO:0000256" key="2">
    <source>
        <dbReference type="ARBA" id="ARBA00009446"/>
    </source>
</evidence>
<dbReference type="PROSITE" id="PS50880">
    <property type="entry name" value="TOPRIM"/>
    <property type="match status" value="1"/>
</dbReference>
<reference evidence="15 16" key="1">
    <citation type="submission" date="2019-02" db="EMBL/GenBank/DDBJ databases">
        <title>Deep-cultivation of Planctomycetes and their phenomic and genomic characterization uncovers novel biology.</title>
        <authorList>
            <person name="Wiegand S."/>
            <person name="Jogler M."/>
            <person name="Boedeker C."/>
            <person name="Pinto D."/>
            <person name="Vollmers J."/>
            <person name="Rivas-Marin E."/>
            <person name="Kohn T."/>
            <person name="Peeters S.H."/>
            <person name="Heuer A."/>
            <person name="Rast P."/>
            <person name="Oberbeckmann S."/>
            <person name="Bunk B."/>
            <person name="Jeske O."/>
            <person name="Meyerdierks A."/>
            <person name="Storesund J.E."/>
            <person name="Kallscheuer N."/>
            <person name="Luecker S."/>
            <person name="Lage O.M."/>
            <person name="Pohl T."/>
            <person name="Merkel B.J."/>
            <person name="Hornburger P."/>
            <person name="Mueller R.-W."/>
            <person name="Bruemmer F."/>
            <person name="Labrenz M."/>
            <person name="Spormann A.M."/>
            <person name="Op den Camp H."/>
            <person name="Overmann J."/>
            <person name="Amann R."/>
            <person name="Jetten M.S.M."/>
            <person name="Mascher T."/>
            <person name="Medema M.H."/>
            <person name="Devos D.P."/>
            <person name="Kaster A.-K."/>
            <person name="Ovreas L."/>
            <person name="Rohde M."/>
            <person name="Galperin M.Y."/>
            <person name="Jogler C."/>
        </authorList>
    </citation>
    <scope>NUCLEOTIDE SEQUENCE [LARGE SCALE GENOMIC DNA]</scope>
    <source>
        <strain evidence="15 16">Pan216</strain>
    </source>
</reference>
<dbReference type="CDD" id="cd00186">
    <property type="entry name" value="TOP1Ac"/>
    <property type="match status" value="1"/>
</dbReference>
<evidence type="ECO:0000256" key="3">
    <source>
        <dbReference type="ARBA" id="ARBA00012891"/>
    </source>
</evidence>
<dbReference type="GO" id="GO:0043597">
    <property type="term" value="C:cytoplasmic replication fork"/>
    <property type="evidence" value="ECO:0007669"/>
    <property type="project" value="TreeGrafter"/>
</dbReference>
<dbReference type="InterPro" id="IPR013824">
    <property type="entry name" value="Topo_IA_cen_sub1"/>
</dbReference>
<feature type="domain" description="Topo IA-type catalytic" evidence="14">
    <location>
        <begin position="154"/>
        <end position="609"/>
    </location>
</feature>
<evidence type="ECO:0000256" key="6">
    <source>
        <dbReference type="ARBA" id="ARBA00023125"/>
    </source>
</evidence>
<feature type="region of interest" description="Disordered" evidence="12">
    <location>
        <begin position="831"/>
        <end position="894"/>
    </location>
</feature>
<dbReference type="InterPro" id="IPR006171">
    <property type="entry name" value="TOPRIM_dom"/>
</dbReference>
<dbReference type="EMBL" id="CP036279">
    <property type="protein sequence ID" value="QDU64205.1"/>
    <property type="molecule type" value="Genomic_DNA"/>
</dbReference>
<dbReference type="InterPro" id="IPR025589">
    <property type="entry name" value="Toprim_C_rpt"/>
</dbReference>
<gene>
    <name evidence="15" type="primary">topB</name>
    <name evidence="15" type="ORF">Pan216_50940</name>
</gene>
<evidence type="ECO:0000256" key="1">
    <source>
        <dbReference type="ARBA" id="ARBA00000213"/>
    </source>
</evidence>
<dbReference type="InterPro" id="IPR000380">
    <property type="entry name" value="Topo_IA"/>
</dbReference>
<keyword evidence="4" id="KW-0479">Metal-binding</keyword>
<dbReference type="EC" id="5.6.2.1" evidence="3"/>
<evidence type="ECO:0000313" key="16">
    <source>
        <dbReference type="Proteomes" id="UP000317093"/>
    </source>
</evidence>
<dbReference type="InterPro" id="IPR034144">
    <property type="entry name" value="TOPRIM_TopoIII"/>
</dbReference>
<dbReference type="PROSITE" id="PS52039">
    <property type="entry name" value="TOPO_IA_2"/>
    <property type="match status" value="1"/>
</dbReference>
<dbReference type="KEGG" id="knv:Pan216_50940"/>
<evidence type="ECO:0000256" key="4">
    <source>
        <dbReference type="ARBA" id="ARBA00022723"/>
    </source>
</evidence>
<keyword evidence="16" id="KW-1185">Reference proteome</keyword>
<dbReference type="InterPro" id="IPR003602">
    <property type="entry name" value="Topo_IA_DNA-bd_dom"/>
</dbReference>
<feature type="compositionally biased region" description="Basic and acidic residues" evidence="12">
    <location>
        <begin position="831"/>
        <end position="845"/>
    </location>
</feature>
<dbReference type="GO" id="GO:0006310">
    <property type="term" value="P:DNA recombination"/>
    <property type="evidence" value="ECO:0007669"/>
    <property type="project" value="TreeGrafter"/>
</dbReference>
<dbReference type="GO" id="GO:0003677">
    <property type="term" value="F:DNA binding"/>
    <property type="evidence" value="ECO:0007669"/>
    <property type="project" value="UniProtKB-KW"/>
</dbReference>
<proteinExistence type="inferred from homology"/>
<organism evidence="15 16">
    <name type="scientific">Kolteria novifilia</name>
    <dbReference type="NCBI Taxonomy" id="2527975"/>
    <lineage>
        <taxon>Bacteria</taxon>
        <taxon>Pseudomonadati</taxon>
        <taxon>Planctomycetota</taxon>
        <taxon>Planctomycetia</taxon>
        <taxon>Kolteriales</taxon>
        <taxon>Kolteriaceae</taxon>
        <taxon>Kolteria</taxon>
    </lineage>
</organism>
<evidence type="ECO:0000256" key="11">
    <source>
        <dbReference type="ARBA" id="ARBA00032877"/>
    </source>
</evidence>
<feature type="domain" description="Toprim" evidence="13">
    <location>
        <begin position="3"/>
        <end position="137"/>
    </location>
</feature>
<dbReference type="InterPro" id="IPR003601">
    <property type="entry name" value="Topo_IA_2"/>
</dbReference>
<dbReference type="RefSeq" id="WP_419192934.1">
    <property type="nucleotide sequence ID" value="NZ_CP036279.1"/>
</dbReference>
<sequence>MPKSLIITEKPSVAHDITEALGGFINHEKEYWESDQFICTFAVGHILELISPEEIDKVYKRWTLEHLPIIPDEFKLKPKEKQTNRVRLIKKLVNRPDVSDLINACDAGREGELIFREVVKYLDVDKPTRRLWLQSMTPEAIRHGFASLEPGEKFDGLGAAAECRSLADWLIGINASRALTVRLRSRSQKSAWSAGRVQTPTLALLVEREHEILKHIPIDFWRIECDFAHDQQTYRGTWYNPGFKEDETQPHAKADRVFDKARAEAIVAAVTGKPGVASEKRKPSRDAAPPLFDLTSLQREANRRFGWSAARTLRAAQGCYETHKVLTYPRTDSRCLPSDYVKHVEQVIDKFSQGSPFAKSAAYLKQNGRQNDSRVFNDKGVSDHFAIIPTGQLSSRLSGDDQKLFDLVSRRFLATFFPPAIWEQVDRRTVVGEHHFQTKARSLRDPGWRSVFGQEAKADDPNVLPALVPGQEKSEGVAVNVAETELKDDKTKPPPRITEARLLSLMENAGRQIEDEDLAAALDEKGLGTPATRAEIIENLKNKQYVDKSLRPTVKGMRFIDLLQRIHADRLTSAELTGELELHLSEVEHGQRDSSTFMKEVGEYTQDIVEAARNFDYDKIYPNDEALGNCPLCKRSVYERSWFYRCEEDPEAEGDDDCPFRIWKDKSGRYIDRTTAKTLLEKGTTGELDGFRNLQGRTYKGILSLEGGNLALKPIVGSEEGEADENLPKIDVRKEPLCPCPKNNGCPAAESDEPCNIVETESDFICEHRKKAFEAGQPKPTGPVLPRIVCKRVMKREEAIAYFQKGETPLIEDFISRFGRKFKATLHTRETGKHRFEFPPREGGGKKKSKKKAAKGKASTKKKAAAKKKAAKAKPKAAKKKAASVNKSTEPPVA</sequence>
<dbReference type="GO" id="GO:0003917">
    <property type="term" value="F:DNA topoisomerase type I (single strand cut, ATP-independent) activity"/>
    <property type="evidence" value="ECO:0007669"/>
    <property type="project" value="UniProtKB-EC"/>
</dbReference>
<dbReference type="PANTHER" id="PTHR11390:SF21">
    <property type="entry name" value="DNA TOPOISOMERASE 3-ALPHA"/>
    <property type="match status" value="1"/>
</dbReference>
<dbReference type="SMART" id="SM00437">
    <property type="entry name" value="TOP1Ac"/>
    <property type="match status" value="1"/>
</dbReference>